<protein>
    <recommendedName>
        <fullName evidence="3">2'-5' RNA ligase superfamily protein</fullName>
    </recommendedName>
</protein>
<reference evidence="1 2" key="1">
    <citation type="journal article" date="2015" name="Stand. Genomic Sci.">
        <title>Genomic Encyclopedia of Bacterial and Archaeal Type Strains, Phase III: the genomes of soil and plant-associated and newly described type strains.</title>
        <authorList>
            <person name="Whitman W.B."/>
            <person name="Woyke T."/>
            <person name="Klenk H.P."/>
            <person name="Zhou Y."/>
            <person name="Lilburn T.G."/>
            <person name="Beck B.J."/>
            <person name="De Vos P."/>
            <person name="Vandamme P."/>
            <person name="Eisen J.A."/>
            <person name="Garrity G."/>
            <person name="Hugenholtz P."/>
            <person name="Kyrpides N.C."/>
        </authorList>
    </citation>
    <scope>NUCLEOTIDE SEQUENCE [LARGE SCALE GENOMIC DNA]</scope>
    <source>
        <strain evidence="1 2">CV2</strain>
    </source>
</reference>
<name>A0A4Q7LLF8_9MICO</name>
<keyword evidence="2" id="KW-1185">Reference proteome</keyword>
<dbReference type="OrthoDB" id="5125415at2"/>
<dbReference type="Proteomes" id="UP000293519">
    <property type="component" value="Unassembled WGS sequence"/>
</dbReference>
<evidence type="ECO:0000313" key="2">
    <source>
        <dbReference type="Proteomes" id="UP000293519"/>
    </source>
</evidence>
<evidence type="ECO:0008006" key="3">
    <source>
        <dbReference type="Google" id="ProtNLM"/>
    </source>
</evidence>
<dbReference type="AlphaFoldDB" id="A0A4Q7LLF8"/>
<comment type="caution">
    <text evidence="1">The sequence shown here is derived from an EMBL/GenBank/DDBJ whole genome shotgun (WGS) entry which is preliminary data.</text>
</comment>
<accession>A0A4Q7LLF8</accession>
<dbReference type="EMBL" id="SGWW01000004">
    <property type="protein sequence ID" value="RZS55033.1"/>
    <property type="molecule type" value="Genomic_DNA"/>
</dbReference>
<sequence length="163" mass="17499">MLHFAVVAFLDEVALGDELPLDDLPPHVVLLDRAMTEADLGQVTAEVELAYASHGPFEATGGDDDELGEDARPATLLDDDGSLTRAHRTLVMGLRELGVRVADPTLAGLGYLPHVPVPESYDRVDRGERLELRSIAVLELVPAVGGRASELVTARVAEQFPLI</sequence>
<evidence type="ECO:0000313" key="1">
    <source>
        <dbReference type="EMBL" id="RZS55033.1"/>
    </source>
</evidence>
<gene>
    <name evidence="1" type="ORF">EV141_2014</name>
</gene>
<organism evidence="1 2">
    <name type="scientific">Microcella putealis</name>
    <dbReference type="NCBI Taxonomy" id="337005"/>
    <lineage>
        <taxon>Bacteria</taxon>
        <taxon>Bacillati</taxon>
        <taxon>Actinomycetota</taxon>
        <taxon>Actinomycetes</taxon>
        <taxon>Micrococcales</taxon>
        <taxon>Microbacteriaceae</taxon>
        <taxon>Microcella</taxon>
    </lineage>
</organism>
<proteinExistence type="predicted"/>
<dbReference type="RefSeq" id="WP_130485832.1">
    <property type="nucleotide sequence ID" value="NZ_SGWW01000004.1"/>
</dbReference>